<dbReference type="PROSITE" id="PS00211">
    <property type="entry name" value="ABC_TRANSPORTER_1"/>
    <property type="match status" value="1"/>
</dbReference>
<dbReference type="SMART" id="SM00382">
    <property type="entry name" value="AAA"/>
    <property type="match status" value="1"/>
</dbReference>
<gene>
    <name evidence="6" type="ORF">ABUE30_09530</name>
</gene>
<dbReference type="Proteomes" id="UP001629953">
    <property type="component" value="Unassembled WGS sequence"/>
</dbReference>
<dbReference type="RefSeq" id="WP_408623511.1">
    <property type="nucleotide sequence ID" value="NZ_JBEQCT010000003.1"/>
</dbReference>
<protein>
    <submittedName>
        <fullName evidence="6">ABC transporter ATP-binding protein</fullName>
    </submittedName>
</protein>
<dbReference type="InterPro" id="IPR027417">
    <property type="entry name" value="P-loop_NTPase"/>
</dbReference>
<organism evidence="6 7">
    <name type="scientific">Celerinatantimonas yamalensis</name>
    <dbReference type="NCBI Taxonomy" id="559956"/>
    <lineage>
        <taxon>Bacteria</taxon>
        <taxon>Pseudomonadati</taxon>
        <taxon>Pseudomonadota</taxon>
        <taxon>Gammaproteobacteria</taxon>
        <taxon>Celerinatantimonadaceae</taxon>
        <taxon>Celerinatantimonas</taxon>
    </lineage>
</organism>
<comment type="caution">
    <text evidence="6">The sequence shown here is derived from an EMBL/GenBank/DDBJ whole genome shotgun (WGS) entry which is preliminary data.</text>
</comment>
<dbReference type="InterPro" id="IPR003593">
    <property type="entry name" value="AAA+_ATPase"/>
</dbReference>
<evidence type="ECO:0000256" key="1">
    <source>
        <dbReference type="ARBA" id="ARBA00005417"/>
    </source>
</evidence>
<evidence type="ECO:0000313" key="7">
    <source>
        <dbReference type="Proteomes" id="UP001629953"/>
    </source>
</evidence>
<evidence type="ECO:0000259" key="5">
    <source>
        <dbReference type="PROSITE" id="PS50893"/>
    </source>
</evidence>
<dbReference type="InterPro" id="IPR015854">
    <property type="entry name" value="ABC_transpr_LolD-like"/>
</dbReference>
<keyword evidence="4 6" id="KW-0067">ATP-binding</keyword>
<accession>A0ABW9G8D5</accession>
<keyword evidence="3" id="KW-0547">Nucleotide-binding</keyword>
<dbReference type="PROSITE" id="PS50893">
    <property type="entry name" value="ABC_TRANSPORTER_2"/>
    <property type="match status" value="1"/>
</dbReference>
<evidence type="ECO:0000256" key="4">
    <source>
        <dbReference type="ARBA" id="ARBA00022840"/>
    </source>
</evidence>
<sequence>MNPETILCIDNLTKSMDDGQDAPFQLYQQVNLTMTTGQSIALVGPSGCGKSTLLSIIAGLEPFSQGEVWLFGQALSQLHDEQLCRLRSQYLGFVFQSFMLIPGFSAAENLQMARFIQGQPLSFASAQAVLDQVGLADKANRDVAHLSGGEQQRVALARAIVSKPKLLLADEPTGNLDPATGERISDLMFELNERHQIALILATHDSQLAARCERCYTIRQGSLYAND</sequence>
<feature type="domain" description="ABC transporter" evidence="5">
    <location>
        <begin position="7"/>
        <end position="227"/>
    </location>
</feature>
<dbReference type="InterPro" id="IPR017911">
    <property type="entry name" value="MacB-like_ATP-bd"/>
</dbReference>
<dbReference type="Pfam" id="PF00005">
    <property type="entry name" value="ABC_tran"/>
    <property type="match status" value="1"/>
</dbReference>
<dbReference type="InterPro" id="IPR017871">
    <property type="entry name" value="ABC_transporter-like_CS"/>
</dbReference>
<name>A0ABW9G8D5_9GAMM</name>
<evidence type="ECO:0000313" key="6">
    <source>
        <dbReference type="EMBL" id="MFM2485298.1"/>
    </source>
</evidence>
<dbReference type="Gene3D" id="3.40.50.300">
    <property type="entry name" value="P-loop containing nucleotide triphosphate hydrolases"/>
    <property type="match status" value="1"/>
</dbReference>
<evidence type="ECO:0000256" key="2">
    <source>
        <dbReference type="ARBA" id="ARBA00022448"/>
    </source>
</evidence>
<comment type="similarity">
    <text evidence="1">Belongs to the ABC transporter superfamily.</text>
</comment>
<dbReference type="PANTHER" id="PTHR24220:SF689">
    <property type="entry name" value="LIPOPROTEIN-RELEASING SYSTEM ATP-BINDING PROTEIN LOLD"/>
    <property type="match status" value="1"/>
</dbReference>
<dbReference type="InterPro" id="IPR003439">
    <property type="entry name" value="ABC_transporter-like_ATP-bd"/>
</dbReference>
<keyword evidence="7" id="KW-1185">Reference proteome</keyword>
<reference evidence="6 7" key="1">
    <citation type="journal article" date="2013" name="Int. J. Syst. Evol. Microbiol.">
        <title>Celerinatantimonas yamalensis sp. nov., a cold-adapted diazotrophic bacterium from a cold permafrost brine.</title>
        <authorList>
            <person name="Shcherbakova V."/>
            <person name="Chuvilskaya N."/>
            <person name="Rivkina E."/>
            <person name="Demidov N."/>
            <person name="Uchaeva V."/>
            <person name="Suetin S."/>
            <person name="Suzina N."/>
            <person name="Gilichinsky D."/>
        </authorList>
    </citation>
    <scope>NUCLEOTIDE SEQUENCE [LARGE SCALE GENOMIC DNA]</scope>
    <source>
        <strain evidence="6 7">C7</strain>
    </source>
</reference>
<evidence type="ECO:0000256" key="3">
    <source>
        <dbReference type="ARBA" id="ARBA00022741"/>
    </source>
</evidence>
<dbReference type="SUPFAM" id="SSF52540">
    <property type="entry name" value="P-loop containing nucleoside triphosphate hydrolases"/>
    <property type="match status" value="1"/>
</dbReference>
<dbReference type="PANTHER" id="PTHR24220">
    <property type="entry name" value="IMPORT ATP-BINDING PROTEIN"/>
    <property type="match status" value="1"/>
</dbReference>
<dbReference type="GO" id="GO:0005524">
    <property type="term" value="F:ATP binding"/>
    <property type="evidence" value="ECO:0007669"/>
    <property type="project" value="UniProtKB-KW"/>
</dbReference>
<keyword evidence="2" id="KW-0813">Transport</keyword>
<proteinExistence type="inferred from homology"/>
<dbReference type="CDD" id="cd03255">
    <property type="entry name" value="ABC_MJ0796_LolCDE_FtsE"/>
    <property type="match status" value="1"/>
</dbReference>
<dbReference type="EMBL" id="JBEQCT010000003">
    <property type="protein sequence ID" value="MFM2485298.1"/>
    <property type="molecule type" value="Genomic_DNA"/>
</dbReference>